<dbReference type="Pfam" id="PF13585">
    <property type="entry name" value="CHU_C"/>
    <property type="match status" value="1"/>
</dbReference>
<organism evidence="2 3">
    <name type="scientific">Mucilaginibacter pocheonensis</name>
    <dbReference type="NCBI Taxonomy" id="398050"/>
    <lineage>
        <taxon>Bacteria</taxon>
        <taxon>Pseudomonadati</taxon>
        <taxon>Bacteroidota</taxon>
        <taxon>Sphingobacteriia</taxon>
        <taxon>Sphingobacteriales</taxon>
        <taxon>Sphingobacteriaceae</taxon>
        <taxon>Mucilaginibacter</taxon>
    </lineage>
</organism>
<sequence length="1140" mass="123123">MDHIDGAAGTGGQLGGSLMYLYITADASTPVKVEVADGSFSQNYNVTARDILSVPIPASAFLGVQGQFFKGIHITSQKPVAVYAHIFALNVSGATLLLPVNTLGKDYISINYTQLSNSVGTGDHGEPLGKPSYSTFAVIGTEDNTMVEITPHQTLLDGKAANVPFTITLKKGEVYQGLSAFDLTGTRIRTKSSANGSCKKVAVFSGSSKIAIGCKTINFSSDNLFQQVYPTSSWGKNYITVPLKGRNYDVFRIILSDPNTTVKLNGNNIPNGQFNGGLYYEFNSQAPNIITADKPIQVAQYAVTQFKSIICGDISNDVGDPEMIYLNPLEQTLDHVTLNSTSNFNIVDNYINVVIKTSSKSTFALDGVPYTSFTTVPNVPDYSYAQIKVDAGVHHINAAEGFNAIAYGFGTTESYGYAAGTNLKNLNEFIALQDPLADAPQANGCTGTTYKLQLTLPFITNDIKWDFKDGTTFHDANPVVKSTIIRGDQTLYIYEFNNSRSYPPGDYSVVATVFNPVADECGSYDDVQFDFNIADPPVAKFKAEKTCFGDATTFSDLSVTNGSEIRTWLWDFGDGETAVVQNPTHTYAQPGDYTVKLLVVNQNDCSNESDVMKVHITNKPKADFGFSALNCPGEPVTFTDHSVPVDGAITQWLWDFGDGTPVVTKTDNSPFTHSYASAGLYTVNLTVMNVNGCVSDAGTKTITIHDLPQADFLLPDVCPGDDAVFTNNSTIADNTEADFTYKWNFGDPVSGGLNTSTEKDPKHKYAVAGNYQVTLMVTSRYGCSVSQSHTLTVNGGNPKADVRLVNPDNLCGSDDVLFENHSTVDFGRVTRLEITYDITDPSTLRIYDYPADEQIFHYTYPRFTDGPHAINVRVVAYSGKGCTDSKLVPTFILKATPVITFAQAPALCPESDPIQLTPLSIQGPAGTGIYSGTGVSAAGVFNPALAGTGTFEISYTYTAQNSCPVVVKQLISVYPSPTVSAGDDLTMLEGGQVTLKATAGPGVTYKWIPSAGLDHDDILNPIANPTENTTYKLIVTSGANCSAMDDVNITVLKNLVIPNTFTPNGDGYNDLWQIKYLESYPNTTIDVYNRYGEKLYSSIGYSVPWDGRYKGANVPAGTYYYIINPKNGRKVISGSVTIIR</sequence>
<proteinExistence type="predicted"/>
<protein>
    <submittedName>
        <fullName evidence="2">Gliding motility-associated-like protein</fullName>
    </submittedName>
</protein>
<dbReference type="InterPro" id="IPR013783">
    <property type="entry name" value="Ig-like_fold"/>
</dbReference>
<dbReference type="Gene3D" id="2.60.40.10">
    <property type="entry name" value="Immunoglobulins"/>
    <property type="match status" value="3"/>
</dbReference>
<dbReference type="InterPro" id="IPR026341">
    <property type="entry name" value="T9SS_type_B"/>
</dbReference>
<accession>A0ABU1TGR3</accession>
<dbReference type="EMBL" id="JAVDUU010000004">
    <property type="protein sequence ID" value="MDR6944449.1"/>
    <property type="molecule type" value="Genomic_DNA"/>
</dbReference>
<evidence type="ECO:0000313" key="2">
    <source>
        <dbReference type="EMBL" id="MDR6944449.1"/>
    </source>
</evidence>
<dbReference type="SUPFAM" id="SSF49299">
    <property type="entry name" value="PKD domain"/>
    <property type="match status" value="3"/>
</dbReference>
<dbReference type="InterPro" id="IPR022409">
    <property type="entry name" value="PKD/Chitinase_dom"/>
</dbReference>
<dbReference type="SMART" id="SM00089">
    <property type="entry name" value="PKD"/>
    <property type="match status" value="3"/>
</dbReference>
<dbReference type="InterPro" id="IPR000601">
    <property type="entry name" value="PKD_dom"/>
</dbReference>
<evidence type="ECO:0000313" key="3">
    <source>
        <dbReference type="Proteomes" id="UP001247620"/>
    </source>
</evidence>
<feature type="domain" description="PKD" evidence="1">
    <location>
        <begin position="561"/>
        <end position="601"/>
    </location>
</feature>
<feature type="domain" description="PKD" evidence="1">
    <location>
        <begin position="633"/>
        <end position="692"/>
    </location>
</feature>
<dbReference type="Pfam" id="PF18911">
    <property type="entry name" value="PKD_4"/>
    <property type="match status" value="3"/>
</dbReference>
<comment type="caution">
    <text evidence="2">The sequence shown here is derived from an EMBL/GenBank/DDBJ whole genome shotgun (WGS) entry which is preliminary data.</text>
</comment>
<evidence type="ECO:0000259" key="1">
    <source>
        <dbReference type="PROSITE" id="PS50093"/>
    </source>
</evidence>
<dbReference type="PROSITE" id="PS50093">
    <property type="entry name" value="PKD"/>
    <property type="match status" value="3"/>
</dbReference>
<dbReference type="PANTHER" id="PTHR46534:SF1">
    <property type="entry name" value="IGGFC-BINDING PROTEIN N-TERMINAL DOMAIN-CONTAINING PROTEIN"/>
    <property type="match status" value="1"/>
</dbReference>
<dbReference type="NCBIfam" id="TIGR04131">
    <property type="entry name" value="Bac_Flav_CTERM"/>
    <property type="match status" value="1"/>
</dbReference>
<dbReference type="InterPro" id="IPR035986">
    <property type="entry name" value="PKD_dom_sf"/>
</dbReference>
<dbReference type="PANTHER" id="PTHR46534">
    <property type="entry name" value="IGGFC_BINDING DOMAIN-CONTAINING PROTEIN"/>
    <property type="match status" value="1"/>
</dbReference>
<gene>
    <name evidence="2" type="ORF">J2W55_004309</name>
</gene>
<feature type="domain" description="PKD" evidence="1">
    <location>
        <begin position="732"/>
        <end position="793"/>
    </location>
</feature>
<dbReference type="Proteomes" id="UP001247620">
    <property type="component" value="Unassembled WGS sequence"/>
</dbReference>
<reference evidence="2 3" key="1">
    <citation type="submission" date="2023-07" db="EMBL/GenBank/DDBJ databases">
        <title>Sorghum-associated microbial communities from plants grown in Nebraska, USA.</title>
        <authorList>
            <person name="Schachtman D."/>
        </authorList>
    </citation>
    <scope>NUCLEOTIDE SEQUENCE [LARGE SCALE GENOMIC DNA]</scope>
    <source>
        <strain evidence="2 3">3262</strain>
    </source>
</reference>
<dbReference type="RefSeq" id="WP_310100516.1">
    <property type="nucleotide sequence ID" value="NZ_JAVDUU010000004.1"/>
</dbReference>
<keyword evidence="3" id="KW-1185">Reference proteome</keyword>
<dbReference type="Pfam" id="PF17517">
    <property type="entry name" value="IgGFc_binding"/>
    <property type="match status" value="1"/>
</dbReference>
<dbReference type="InterPro" id="IPR035234">
    <property type="entry name" value="IgGFc-bd_N"/>
</dbReference>
<name>A0ABU1TGR3_9SPHI</name>
<dbReference type="CDD" id="cd00146">
    <property type="entry name" value="PKD"/>
    <property type="match status" value="3"/>
</dbReference>